<evidence type="ECO:0000313" key="13">
    <source>
        <dbReference type="EMBL" id="MDR7098353.1"/>
    </source>
</evidence>
<keyword evidence="2 8" id="KW-0813">Transport</keyword>
<evidence type="ECO:0000256" key="5">
    <source>
        <dbReference type="ARBA" id="ARBA00023077"/>
    </source>
</evidence>
<feature type="chain" id="PRO_5047493950" evidence="10">
    <location>
        <begin position="33"/>
        <end position="947"/>
    </location>
</feature>
<keyword evidence="6 8" id="KW-0472">Membrane</keyword>
<dbReference type="Gene3D" id="2.40.170.20">
    <property type="entry name" value="TonB-dependent receptor, beta-barrel domain"/>
    <property type="match status" value="1"/>
</dbReference>
<reference evidence="13 14" key="1">
    <citation type="submission" date="2023-07" db="EMBL/GenBank/DDBJ databases">
        <title>Sorghum-associated microbial communities from plants grown in Nebraska, USA.</title>
        <authorList>
            <person name="Schachtman D."/>
        </authorList>
    </citation>
    <scope>NUCLEOTIDE SEQUENCE [LARGE SCALE GENOMIC DNA]</scope>
    <source>
        <strain evidence="13 14">BE187</strain>
    </source>
</reference>
<feature type="signal peptide" evidence="10">
    <location>
        <begin position="1"/>
        <end position="32"/>
    </location>
</feature>
<evidence type="ECO:0000256" key="2">
    <source>
        <dbReference type="ARBA" id="ARBA00022448"/>
    </source>
</evidence>
<protein>
    <submittedName>
        <fullName evidence="13">Iron complex outermembrane receptor protein</fullName>
    </submittedName>
</protein>
<name>A0ABU1VMJ1_9GAMM</name>
<dbReference type="InterPro" id="IPR012910">
    <property type="entry name" value="Plug_dom"/>
</dbReference>
<evidence type="ECO:0000256" key="1">
    <source>
        <dbReference type="ARBA" id="ARBA00004571"/>
    </source>
</evidence>
<keyword evidence="7 8" id="KW-0998">Cell outer membrane</keyword>
<evidence type="ECO:0000256" key="6">
    <source>
        <dbReference type="ARBA" id="ARBA00023136"/>
    </source>
</evidence>
<dbReference type="InterPro" id="IPR036942">
    <property type="entry name" value="Beta-barrel_TonB_sf"/>
</dbReference>
<proteinExistence type="inferred from homology"/>
<dbReference type="PROSITE" id="PS52016">
    <property type="entry name" value="TONB_DEPENDENT_REC_3"/>
    <property type="match status" value="1"/>
</dbReference>
<keyword evidence="3 8" id="KW-1134">Transmembrane beta strand</keyword>
<sequence>MKPDTHRRIMARQRLRLGGALALTLPIGAAFAQASSGAEPVTLGTVEVTGSHIRRVEFETSQPLLVLDRADLLRTGLSNVGEILQQLPQHVSDLNSDYNADPTSANGETRVDLRNLGANRTLVLLNGHRYVTSLDGAVDLGSIPLPIVDRIEVLTDGASAIYGSDAIAGVVNIITRNSYEGVEASAYYASSEHGDGERRTADITWGREGARGGLSVNLSYADQQPIWAGDRAISAVPTYGLPPNDAFAGASINTPDGRIGFGPGGDRLPDGEEGQLTWDAQLSGHRPFDLRSDAYNFAPENYLRTPYERTALFAQGHYGVSDSVALHGTVMLQRRISRQQQAPTPIFQFGGGGDANQYDISPDSLYNPFGQPVTFFSFRPLNQPRNFKEDVQTRYVSLDLDGSLRIGSRDFAWNVNFIDAHTDKDFSISGGYDLNRLGLGVGPSFLDSAGQPRCGSPASPIADCVPLDFLHGSTGFADAMFDYIAAKGNVEEERRLTDASLNISGNVADLPAGPLALAAGLEFRREGGSVEPDPLLSNDALDFGGIVPEPVDGEIRINEAYFELDLPLLAGKTWARSLDVNLAARLSDYSTFGSTTNYKLGLAWRPHADWLLRATWSQGYRAPSTSELFAVSGSFQQTGFEVQFIDPCIGEISGELAERCHAAGVPVEGFDPQIGPQTRFGSNPDLQPEQARNRGIGVVWSPAALSGLDLTLDWWWIELSNTIDDIPYFDLPRLCYAQGIESACLQLGRDPATGVLTDIDSRLFNYGTYWIEGYDFSVDYRWSGGWGDFQLAWSSVYLSRYDKEIPRGAPTVSTVGNYFFQDPDWRLRSVLSLDWRRDSLGATLRLRYYSALDESCELPAGADRLDLCDRPDFASPVFGGFPEHIIDPRTYADLQLRWQPAHGTELSLGVNNAFDRDPPVSYNVFNSYDPAYDIPGRFWYANWRQRF</sequence>
<dbReference type="PANTHER" id="PTHR47234">
    <property type="match status" value="1"/>
</dbReference>
<dbReference type="InterPro" id="IPR037066">
    <property type="entry name" value="Plug_dom_sf"/>
</dbReference>
<keyword evidence="10" id="KW-0732">Signal</keyword>
<keyword evidence="5 9" id="KW-0798">TonB box</keyword>
<comment type="caution">
    <text evidence="13">The sequence shown here is derived from an EMBL/GenBank/DDBJ whole genome shotgun (WGS) entry which is preliminary data.</text>
</comment>
<keyword evidence="14" id="KW-1185">Reference proteome</keyword>
<gene>
    <name evidence="13" type="ORF">J2X04_000700</name>
</gene>
<keyword evidence="13" id="KW-0675">Receptor</keyword>
<dbReference type="Pfam" id="PF00593">
    <property type="entry name" value="TonB_dep_Rec_b-barrel"/>
    <property type="match status" value="1"/>
</dbReference>
<evidence type="ECO:0000256" key="9">
    <source>
        <dbReference type="RuleBase" id="RU003357"/>
    </source>
</evidence>
<evidence type="ECO:0000256" key="10">
    <source>
        <dbReference type="SAM" id="SignalP"/>
    </source>
</evidence>
<evidence type="ECO:0000313" key="14">
    <source>
        <dbReference type="Proteomes" id="UP001267878"/>
    </source>
</evidence>
<comment type="subcellular location">
    <subcellularLocation>
        <location evidence="1 8">Cell outer membrane</location>
        <topology evidence="1 8">Multi-pass membrane protein</topology>
    </subcellularLocation>
</comment>
<evidence type="ECO:0000256" key="3">
    <source>
        <dbReference type="ARBA" id="ARBA00022452"/>
    </source>
</evidence>
<evidence type="ECO:0000256" key="8">
    <source>
        <dbReference type="PROSITE-ProRule" id="PRU01360"/>
    </source>
</evidence>
<evidence type="ECO:0000259" key="11">
    <source>
        <dbReference type="Pfam" id="PF00593"/>
    </source>
</evidence>
<dbReference type="EMBL" id="JAVDVW010000001">
    <property type="protein sequence ID" value="MDR7098353.1"/>
    <property type="molecule type" value="Genomic_DNA"/>
</dbReference>
<feature type="domain" description="TonB-dependent receptor plug" evidence="12">
    <location>
        <begin position="59"/>
        <end position="170"/>
    </location>
</feature>
<dbReference type="SUPFAM" id="SSF56935">
    <property type="entry name" value="Porins"/>
    <property type="match status" value="1"/>
</dbReference>
<organism evidence="13 14">
    <name type="scientific">Agrilutibacter niabensis</name>
    <dbReference type="NCBI Taxonomy" id="380628"/>
    <lineage>
        <taxon>Bacteria</taxon>
        <taxon>Pseudomonadati</taxon>
        <taxon>Pseudomonadota</taxon>
        <taxon>Gammaproteobacteria</taxon>
        <taxon>Lysobacterales</taxon>
        <taxon>Lysobacteraceae</taxon>
        <taxon>Agrilutibacter</taxon>
    </lineage>
</organism>
<evidence type="ECO:0000256" key="7">
    <source>
        <dbReference type="ARBA" id="ARBA00023237"/>
    </source>
</evidence>
<evidence type="ECO:0000256" key="4">
    <source>
        <dbReference type="ARBA" id="ARBA00022692"/>
    </source>
</evidence>
<dbReference type="PANTHER" id="PTHR47234:SF2">
    <property type="entry name" value="TONB-DEPENDENT RECEPTOR"/>
    <property type="match status" value="1"/>
</dbReference>
<feature type="domain" description="TonB-dependent receptor-like beta-barrel" evidence="11">
    <location>
        <begin position="355"/>
        <end position="912"/>
    </location>
</feature>
<dbReference type="InterPro" id="IPR039426">
    <property type="entry name" value="TonB-dep_rcpt-like"/>
</dbReference>
<dbReference type="Gene3D" id="2.170.130.10">
    <property type="entry name" value="TonB-dependent receptor, plug domain"/>
    <property type="match status" value="1"/>
</dbReference>
<dbReference type="InterPro" id="IPR000531">
    <property type="entry name" value="Beta-barrel_TonB"/>
</dbReference>
<dbReference type="Proteomes" id="UP001267878">
    <property type="component" value="Unassembled WGS sequence"/>
</dbReference>
<evidence type="ECO:0000259" key="12">
    <source>
        <dbReference type="Pfam" id="PF07715"/>
    </source>
</evidence>
<dbReference type="RefSeq" id="WP_310052175.1">
    <property type="nucleotide sequence ID" value="NZ_JAVDVW010000001.1"/>
</dbReference>
<accession>A0ABU1VMJ1</accession>
<dbReference type="Pfam" id="PF07715">
    <property type="entry name" value="Plug"/>
    <property type="match status" value="1"/>
</dbReference>
<keyword evidence="4 8" id="KW-0812">Transmembrane</keyword>
<comment type="similarity">
    <text evidence="8 9">Belongs to the TonB-dependent receptor family.</text>
</comment>